<evidence type="ECO:0000256" key="3">
    <source>
        <dbReference type="ARBA" id="ARBA00022723"/>
    </source>
</evidence>
<keyword evidence="6" id="KW-0460">Magnesium</keyword>
<evidence type="ECO:0000256" key="5">
    <source>
        <dbReference type="ARBA" id="ARBA00022801"/>
    </source>
</evidence>
<gene>
    <name evidence="13" type="primary">yjjX</name>
    <name evidence="13" type="ORF">ENM60_02200</name>
</gene>
<evidence type="ECO:0000256" key="6">
    <source>
        <dbReference type="ARBA" id="ARBA00022842"/>
    </source>
</evidence>
<dbReference type="PANTHER" id="PTHR34699:SF2">
    <property type="entry name" value="NON-CANONICAL PURINE NTP PHOSPHATASE_PRRC1 DOMAIN-CONTAINING PROTEIN"/>
    <property type="match status" value="1"/>
</dbReference>
<dbReference type="AlphaFoldDB" id="A0A7J3XYC9"/>
<keyword evidence="5" id="KW-0378">Hydrolase</keyword>
<keyword evidence="8" id="KW-0464">Manganese</keyword>
<dbReference type="SUPFAM" id="SSF52972">
    <property type="entry name" value="ITPase-like"/>
    <property type="match status" value="1"/>
</dbReference>
<dbReference type="GO" id="GO:0103023">
    <property type="term" value="F:ITPase activity"/>
    <property type="evidence" value="ECO:0007669"/>
    <property type="project" value="UniProtKB-EC"/>
</dbReference>
<sequence length="181" mass="20266">MEIRLCVGSLNPAKIRGVVSAFENYFNIVDVEEFRVETGLPPQPIGLDYIIRGAELRARGAMKEGCDFSVGVEAGFYELNSAFYDVEASYVISRGYGESLGFSPSFPIPRWFVDEIKRGRFRELEEIVDYLFSTKNIGDKTGFISILTKGVVVRSELSKLATLMALTKILNKDLYEKPVEG</sequence>
<dbReference type="GO" id="GO:0006772">
    <property type="term" value="P:thiamine metabolic process"/>
    <property type="evidence" value="ECO:0007669"/>
    <property type="project" value="TreeGrafter"/>
</dbReference>
<feature type="domain" description="Non-canonical purine NTP phosphatase/PRRC1" evidence="12">
    <location>
        <begin position="8"/>
        <end position="169"/>
    </location>
</feature>
<name>A0A7J3XYC9_9CREN</name>
<dbReference type="EMBL" id="DRYK01000030">
    <property type="protein sequence ID" value="HHP67591.1"/>
    <property type="molecule type" value="Genomic_DNA"/>
</dbReference>
<dbReference type="InterPro" id="IPR026533">
    <property type="entry name" value="NTPase/PRRC1"/>
</dbReference>
<evidence type="ECO:0000256" key="8">
    <source>
        <dbReference type="ARBA" id="ARBA00023211"/>
    </source>
</evidence>
<evidence type="ECO:0000256" key="10">
    <source>
        <dbReference type="ARBA" id="ARBA00048174"/>
    </source>
</evidence>
<evidence type="ECO:0000256" key="4">
    <source>
        <dbReference type="ARBA" id="ARBA00022741"/>
    </source>
</evidence>
<keyword evidence="4" id="KW-0547">Nucleotide-binding</keyword>
<dbReference type="Pfam" id="PF01931">
    <property type="entry name" value="NTPase_I-T"/>
    <property type="match status" value="1"/>
</dbReference>
<evidence type="ECO:0000259" key="12">
    <source>
        <dbReference type="Pfam" id="PF01931"/>
    </source>
</evidence>
<dbReference type="GO" id="GO:0009117">
    <property type="term" value="P:nucleotide metabolic process"/>
    <property type="evidence" value="ECO:0007669"/>
    <property type="project" value="UniProtKB-KW"/>
</dbReference>
<comment type="caution">
    <text evidence="13">The sequence shown here is derived from an EMBL/GenBank/DDBJ whole genome shotgun (WGS) entry which is preliminary data.</text>
</comment>
<dbReference type="NCBIfam" id="TIGR00258">
    <property type="entry name" value="inosine/xanthosine triphosphatase"/>
    <property type="match status" value="1"/>
</dbReference>
<proteinExistence type="predicted"/>
<organism evidence="13">
    <name type="scientific">Thermogladius calderae</name>
    <dbReference type="NCBI Taxonomy" id="1200300"/>
    <lineage>
        <taxon>Archaea</taxon>
        <taxon>Thermoproteota</taxon>
        <taxon>Thermoprotei</taxon>
        <taxon>Desulfurococcales</taxon>
        <taxon>Desulfurococcaceae</taxon>
        <taxon>Thermogladius</taxon>
    </lineage>
</organism>
<dbReference type="PANTHER" id="PTHR34699">
    <property type="match status" value="1"/>
</dbReference>
<evidence type="ECO:0000256" key="9">
    <source>
        <dbReference type="ARBA" id="ARBA00038901"/>
    </source>
</evidence>
<comment type="cofactor">
    <cofactor evidence="2">
        <name>Mg(2+)</name>
        <dbReference type="ChEBI" id="CHEBI:18420"/>
    </cofactor>
</comment>
<evidence type="ECO:0000256" key="7">
    <source>
        <dbReference type="ARBA" id="ARBA00023080"/>
    </source>
</evidence>
<evidence type="ECO:0000256" key="11">
    <source>
        <dbReference type="ARBA" id="ARBA00048781"/>
    </source>
</evidence>
<evidence type="ECO:0000256" key="1">
    <source>
        <dbReference type="ARBA" id="ARBA00001936"/>
    </source>
</evidence>
<dbReference type="InterPro" id="IPR029001">
    <property type="entry name" value="ITPase-like_fam"/>
</dbReference>
<comment type="catalytic activity">
    <reaction evidence="10">
        <text>ITP + H2O = IDP + phosphate + H(+)</text>
        <dbReference type="Rhea" id="RHEA:28330"/>
        <dbReference type="ChEBI" id="CHEBI:15377"/>
        <dbReference type="ChEBI" id="CHEBI:15378"/>
        <dbReference type="ChEBI" id="CHEBI:43474"/>
        <dbReference type="ChEBI" id="CHEBI:58280"/>
        <dbReference type="ChEBI" id="CHEBI:61402"/>
        <dbReference type="EC" id="3.6.1.73"/>
    </reaction>
</comment>
<dbReference type="GO" id="GO:0000166">
    <property type="term" value="F:nucleotide binding"/>
    <property type="evidence" value="ECO:0007669"/>
    <property type="project" value="UniProtKB-KW"/>
</dbReference>
<reference evidence="13" key="1">
    <citation type="journal article" date="2020" name="mSystems">
        <title>Genome- and Community-Level Interaction Insights into Carbon Utilization and Element Cycling Functions of Hydrothermarchaeota in Hydrothermal Sediment.</title>
        <authorList>
            <person name="Zhou Z."/>
            <person name="Liu Y."/>
            <person name="Xu W."/>
            <person name="Pan J."/>
            <person name="Luo Z.H."/>
            <person name="Li M."/>
        </authorList>
    </citation>
    <scope>NUCLEOTIDE SEQUENCE [LARGE SCALE GENOMIC DNA]</scope>
    <source>
        <strain evidence="13">SpSt-110</strain>
    </source>
</reference>
<keyword evidence="7" id="KW-0546">Nucleotide metabolism</keyword>
<dbReference type="Gene3D" id="3.90.950.10">
    <property type="match status" value="1"/>
</dbReference>
<evidence type="ECO:0000313" key="13">
    <source>
        <dbReference type="EMBL" id="HHP67591.1"/>
    </source>
</evidence>
<comment type="catalytic activity">
    <reaction evidence="11">
        <text>XTP + H2O = XDP + phosphate + H(+)</text>
        <dbReference type="Rhea" id="RHEA:28406"/>
        <dbReference type="ChEBI" id="CHEBI:15377"/>
        <dbReference type="ChEBI" id="CHEBI:15378"/>
        <dbReference type="ChEBI" id="CHEBI:43474"/>
        <dbReference type="ChEBI" id="CHEBI:59884"/>
        <dbReference type="ChEBI" id="CHEBI:61314"/>
        <dbReference type="EC" id="3.6.1.73"/>
    </reaction>
</comment>
<dbReference type="InterPro" id="IPR002786">
    <property type="entry name" value="Non_canon_purine_NTPase"/>
</dbReference>
<dbReference type="GO" id="GO:0046872">
    <property type="term" value="F:metal ion binding"/>
    <property type="evidence" value="ECO:0007669"/>
    <property type="project" value="UniProtKB-KW"/>
</dbReference>
<dbReference type="EC" id="3.6.1.73" evidence="9"/>
<dbReference type="InterPro" id="IPR050299">
    <property type="entry name" value="YjjX_NTPase"/>
</dbReference>
<comment type="cofactor">
    <cofactor evidence="1">
        <name>Mn(2+)</name>
        <dbReference type="ChEBI" id="CHEBI:29035"/>
    </cofactor>
</comment>
<keyword evidence="3" id="KW-0479">Metal-binding</keyword>
<evidence type="ECO:0000256" key="2">
    <source>
        <dbReference type="ARBA" id="ARBA00001946"/>
    </source>
</evidence>
<protein>
    <recommendedName>
        <fullName evidence="9">inosine/xanthosine triphosphatase</fullName>
        <ecNumber evidence="9">3.6.1.73</ecNumber>
    </recommendedName>
</protein>
<accession>A0A7J3XYC9</accession>